<dbReference type="Pfam" id="PF00300">
    <property type="entry name" value="His_Phos_1"/>
    <property type="match status" value="1"/>
</dbReference>
<dbReference type="OrthoDB" id="9810154at2"/>
<dbReference type="Gene3D" id="3.40.50.1240">
    <property type="entry name" value="Phosphoglycerate mutase-like"/>
    <property type="match status" value="1"/>
</dbReference>
<dbReference type="EMBL" id="FQXB01000007">
    <property type="protein sequence ID" value="SHH42526.1"/>
    <property type="molecule type" value="Genomic_DNA"/>
</dbReference>
<evidence type="ECO:0000313" key="2">
    <source>
        <dbReference type="Proteomes" id="UP000184074"/>
    </source>
</evidence>
<proteinExistence type="predicted"/>
<dbReference type="SUPFAM" id="SSF53254">
    <property type="entry name" value="Phosphoglycerate mutase-like"/>
    <property type="match status" value="1"/>
</dbReference>
<dbReference type="CDD" id="cd07067">
    <property type="entry name" value="HP_PGM_like"/>
    <property type="match status" value="1"/>
</dbReference>
<dbReference type="InterPro" id="IPR013078">
    <property type="entry name" value="His_Pase_superF_clade-1"/>
</dbReference>
<dbReference type="SMART" id="SM00855">
    <property type="entry name" value="PGAM"/>
    <property type="match status" value="1"/>
</dbReference>
<dbReference type="Proteomes" id="UP000184074">
    <property type="component" value="Unassembled WGS sequence"/>
</dbReference>
<dbReference type="PANTHER" id="PTHR47623:SF1">
    <property type="entry name" value="OS09G0287300 PROTEIN"/>
    <property type="match status" value="1"/>
</dbReference>
<organism evidence="1 2">
    <name type="scientific">Cognatiyoonia sediminum</name>
    <dbReference type="NCBI Taxonomy" id="1508389"/>
    <lineage>
        <taxon>Bacteria</taxon>
        <taxon>Pseudomonadati</taxon>
        <taxon>Pseudomonadota</taxon>
        <taxon>Alphaproteobacteria</taxon>
        <taxon>Rhodobacterales</taxon>
        <taxon>Paracoccaceae</taxon>
        <taxon>Cognatiyoonia</taxon>
    </lineage>
</organism>
<dbReference type="AlphaFoldDB" id="A0A1M5SVM6"/>
<protein>
    <submittedName>
        <fullName evidence="1">Phosphohistidine phosphatase</fullName>
    </submittedName>
</protein>
<dbReference type="PANTHER" id="PTHR47623">
    <property type="entry name" value="OS09G0287300 PROTEIN"/>
    <property type="match status" value="1"/>
</dbReference>
<gene>
    <name evidence="1" type="ORF">SAMN05444003_3141</name>
</gene>
<dbReference type="InterPro" id="IPR029033">
    <property type="entry name" value="His_PPase_superfam"/>
</dbReference>
<reference evidence="1 2" key="1">
    <citation type="submission" date="2016-11" db="EMBL/GenBank/DDBJ databases">
        <authorList>
            <person name="Jaros S."/>
            <person name="Januszkiewicz K."/>
            <person name="Wedrychowicz H."/>
        </authorList>
    </citation>
    <scope>NUCLEOTIDE SEQUENCE [LARGE SCALE GENOMIC DNA]</scope>
    <source>
        <strain evidence="1 2">DSM 28715</strain>
    </source>
</reference>
<sequence>MTKRLILIRHAKSGWDDPFADDHQRVLTERGRKASATIGNWLRRMDYLPDRMLVSDAARTKETAELLFGALGCNASVVFKPMLYHASPDTILDLILRETDETIAVIGHNPGIAMLAHGLVKDRPKHDRFSDYPTCATTVIDFEAGVRIGQGRCLDFIVPRDLG</sequence>
<name>A0A1M5SVM6_9RHOB</name>
<accession>A0A1M5SVM6</accession>
<evidence type="ECO:0000313" key="1">
    <source>
        <dbReference type="EMBL" id="SHH42526.1"/>
    </source>
</evidence>
<keyword evidence="2" id="KW-1185">Reference proteome</keyword>
<dbReference type="STRING" id="1508389.SAMN05444003_3141"/>
<dbReference type="RefSeq" id="WP_072902708.1">
    <property type="nucleotide sequence ID" value="NZ_FQXB01000007.1"/>
</dbReference>